<dbReference type="SMART" id="SM00487">
    <property type="entry name" value="DEXDc"/>
    <property type="match status" value="1"/>
</dbReference>
<evidence type="ECO:0000256" key="2">
    <source>
        <dbReference type="ARBA" id="ARBA00022741"/>
    </source>
</evidence>
<comment type="caution">
    <text evidence="12">The sequence shown here is derived from an EMBL/GenBank/DDBJ whole genome shotgun (WGS) entry which is preliminary data.</text>
</comment>
<keyword evidence="2 9" id="KW-0547">Nucleotide-binding</keyword>
<organism evidence="12 13">
    <name type="scientific">Roseomonas indoligenes</name>
    <dbReference type="NCBI Taxonomy" id="2820811"/>
    <lineage>
        <taxon>Bacteria</taxon>
        <taxon>Pseudomonadati</taxon>
        <taxon>Pseudomonadota</taxon>
        <taxon>Alphaproteobacteria</taxon>
        <taxon>Acetobacterales</taxon>
        <taxon>Roseomonadaceae</taxon>
        <taxon>Roseomonas</taxon>
    </lineage>
</organism>
<dbReference type="SMART" id="SM00982">
    <property type="entry name" value="TRCF"/>
    <property type="match status" value="1"/>
</dbReference>
<dbReference type="Pfam" id="PF02559">
    <property type="entry name" value="CarD_TRCF_RID"/>
    <property type="match status" value="1"/>
</dbReference>
<dbReference type="PROSITE" id="PS51194">
    <property type="entry name" value="HELICASE_CTER"/>
    <property type="match status" value="1"/>
</dbReference>
<dbReference type="InterPro" id="IPR005118">
    <property type="entry name" value="TRCF_C"/>
</dbReference>
<accession>A0A940MQR8</accession>
<comment type="function">
    <text evidence="9">Couples transcription and DNA repair by recognizing RNA polymerase (RNAP) stalled at DNA lesions. Mediates ATP-dependent release of RNAP and its truncated transcript from the DNA, and recruitment of nucleotide excision repair machinery to the damaged site.</text>
</comment>
<dbReference type="SUPFAM" id="SSF141259">
    <property type="entry name" value="CarD-like"/>
    <property type="match status" value="1"/>
</dbReference>
<dbReference type="GO" id="GO:0016787">
    <property type="term" value="F:hydrolase activity"/>
    <property type="evidence" value="ECO:0007669"/>
    <property type="project" value="UniProtKB-KW"/>
</dbReference>
<keyword evidence="1 9" id="KW-0963">Cytoplasm</keyword>
<keyword evidence="6 9" id="KW-0067">ATP-binding</keyword>
<dbReference type="Gene3D" id="3.40.50.11180">
    <property type="match status" value="1"/>
</dbReference>
<dbReference type="RefSeq" id="WP_209370569.1">
    <property type="nucleotide sequence ID" value="NZ_JAGIZA010000002.1"/>
</dbReference>
<reference evidence="12" key="1">
    <citation type="submission" date="2021-03" db="EMBL/GenBank/DDBJ databases">
        <authorList>
            <person name="So Y."/>
        </authorList>
    </citation>
    <scope>NUCLEOTIDE SEQUENCE</scope>
    <source>
        <strain evidence="12">SG15</strain>
    </source>
</reference>
<feature type="domain" description="Helicase C-terminal" evidence="11">
    <location>
        <begin position="754"/>
        <end position="908"/>
    </location>
</feature>
<comment type="similarity">
    <text evidence="9">In the N-terminal section; belongs to the UvrB family.</text>
</comment>
<dbReference type="Proteomes" id="UP000677537">
    <property type="component" value="Unassembled WGS sequence"/>
</dbReference>
<dbReference type="Pfam" id="PF03461">
    <property type="entry name" value="TRCF"/>
    <property type="match status" value="1"/>
</dbReference>
<dbReference type="InterPro" id="IPR011545">
    <property type="entry name" value="DEAD/DEAH_box_helicase_dom"/>
</dbReference>
<evidence type="ECO:0000256" key="7">
    <source>
        <dbReference type="ARBA" id="ARBA00023125"/>
    </source>
</evidence>
<gene>
    <name evidence="9" type="primary">mfd</name>
    <name evidence="12" type="ORF">J5Y10_03040</name>
</gene>
<dbReference type="PANTHER" id="PTHR47964:SF1">
    <property type="entry name" value="ATP-DEPENDENT DNA HELICASE HOMOLOG RECG, CHLOROPLASTIC"/>
    <property type="match status" value="1"/>
</dbReference>
<dbReference type="Pfam" id="PF00270">
    <property type="entry name" value="DEAD"/>
    <property type="match status" value="1"/>
</dbReference>
<dbReference type="GO" id="GO:0005737">
    <property type="term" value="C:cytoplasm"/>
    <property type="evidence" value="ECO:0007669"/>
    <property type="project" value="UniProtKB-SubCell"/>
</dbReference>
<dbReference type="Pfam" id="PF17757">
    <property type="entry name" value="UvrB_inter"/>
    <property type="match status" value="1"/>
</dbReference>
<keyword evidence="8 9" id="KW-0234">DNA repair</keyword>
<comment type="similarity">
    <text evidence="9">In the C-terminal section; belongs to the helicase family. RecG subfamily.</text>
</comment>
<dbReference type="EMBL" id="JAGIZA010000002">
    <property type="protein sequence ID" value="MBP0491749.1"/>
    <property type="molecule type" value="Genomic_DNA"/>
</dbReference>
<evidence type="ECO:0000256" key="1">
    <source>
        <dbReference type="ARBA" id="ARBA00022490"/>
    </source>
</evidence>
<dbReference type="Pfam" id="PF00271">
    <property type="entry name" value="Helicase_C"/>
    <property type="match status" value="1"/>
</dbReference>
<keyword evidence="13" id="KW-1185">Reference proteome</keyword>
<protein>
    <recommendedName>
        <fullName evidence="9">Transcription-repair-coupling factor</fullName>
        <shortName evidence="9">TRCF</shortName>
        <ecNumber evidence="9">3.6.4.-</ecNumber>
    </recommendedName>
</protein>
<dbReference type="GO" id="GO:0000716">
    <property type="term" value="P:transcription-coupled nucleotide-excision repair, DNA damage recognition"/>
    <property type="evidence" value="ECO:0007669"/>
    <property type="project" value="UniProtKB-UniRule"/>
</dbReference>
<dbReference type="Gene3D" id="3.40.50.300">
    <property type="entry name" value="P-loop containing nucleotide triphosphate hydrolases"/>
    <property type="match status" value="2"/>
</dbReference>
<dbReference type="GO" id="GO:0003678">
    <property type="term" value="F:DNA helicase activity"/>
    <property type="evidence" value="ECO:0007669"/>
    <property type="project" value="TreeGrafter"/>
</dbReference>
<dbReference type="GO" id="GO:0003684">
    <property type="term" value="F:damaged DNA binding"/>
    <property type="evidence" value="ECO:0007669"/>
    <property type="project" value="InterPro"/>
</dbReference>
<keyword evidence="3 9" id="KW-0227">DNA damage</keyword>
<dbReference type="GO" id="GO:0006355">
    <property type="term" value="P:regulation of DNA-templated transcription"/>
    <property type="evidence" value="ECO:0007669"/>
    <property type="project" value="UniProtKB-UniRule"/>
</dbReference>
<evidence type="ECO:0000256" key="8">
    <source>
        <dbReference type="ARBA" id="ARBA00023204"/>
    </source>
</evidence>
<evidence type="ECO:0000313" key="12">
    <source>
        <dbReference type="EMBL" id="MBP0491749.1"/>
    </source>
</evidence>
<dbReference type="GO" id="GO:0005524">
    <property type="term" value="F:ATP binding"/>
    <property type="evidence" value="ECO:0007669"/>
    <property type="project" value="UniProtKB-UniRule"/>
</dbReference>
<dbReference type="HAMAP" id="MF_00969">
    <property type="entry name" value="TRCF"/>
    <property type="match status" value="1"/>
</dbReference>
<evidence type="ECO:0000313" key="13">
    <source>
        <dbReference type="Proteomes" id="UP000677537"/>
    </source>
</evidence>
<evidence type="ECO:0000256" key="6">
    <source>
        <dbReference type="ARBA" id="ARBA00022840"/>
    </source>
</evidence>
<dbReference type="InterPro" id="IPR003711">
    <property type="entry name" value="CarD-like/TRCF_RID"/>
</dbReference>
<evidence type="ECO:0000256" key="9">
    <source>
        <dbReference type="HAMAP-Rule" id="MF_00969"/>
    </source>
</evidence>
<comment type="subcellular location">
    <subcellularLocation>
        <location evidence="9">Cytoplasm</location>
    </subcellularLocation>
</comment>
<dbReference type="Gene3D" id="3.90.1150.50">
    <property type="entry name" value="Transcription-repair-coupling factor, D7 domain"/>
    <property type="match status" value="1"/>
</dbReference>
<dbReference type="InterPro" id="IPR027417">
    <property type="entry name" value="P-loop_NTPase"/>
</dbReference>
<dbReference type="InterPro" id="IPR041471">
    <property type="entry name" value="UvrB_inter"/>
</dbReference>
<evidence type="ECO:0000259" key="11">
    <source>
        <dbReference type="PROSITE" id="PS51194"/>
    </source>
</evidence>
<dbReference type="Gene3D" id="2.40.10.170">
    <property type="match status" value="1"/>
</dbReference>
<feature type="domain" description="Helicase ATP-binding" evidence="10">
    <location>
        <begin position="567"/>
        <end position="733"/>
    </location>
</feature>
<name>A0A940MQR8_9PROT</name>
<proteinExistence type="inferred from homology"/>
<dbReference type="SUPFAM" id="SSF143517">
    <property type="entry name" value="TRCF domain-like"/>
    <property type="match status" value="1"/>
</dbReference>
<dbReference type="InterPro" id="IPR037235">
    <property type="entry name" value="TRCF-like_C_D7"/>
</dbReference>
<dbReference type="InterPro" id="IPR014001">
    <property type="entry name" value="Helicase_ATP-bd"/>
</dbReference>
<dbReference type="PANTHER" id="PTHR47964">
    <property type="entry name" value="ATP-DEPENDENT DNA HELICASE HOMOLOG RECG, CHLOROPLASTIC"/>
    <property type="match status" value="1"/>
</dbReference>
<dbReference type="SUPFAM" id="SSF52540">
    <property type="entry name" value="P-loop containing nucleoside triphosphate hydrolases"/>
    <property type="match status" value="3"/>
</dbReference>
<keyword evidence="7 9" id="KW-0238">DNA-binding</keyword>
<dbReference type="SMART" id="SM00490">
    <property type="entry name" value="HELICc"/>
    <property type="match status" value="1"/>
</dbReference>
<dbReference type="SMART" id="SM01058">
    <property type="entry name" value="CarD_TRCF"/>
    <property type="match status" value="1"/>
</dbReference>
<evidence type="ECO:0000256" key="5">
    <source>
        <dbReference type="ARBA" id="ARBA00022806"/>
    </source>
</evidence>
<dbReference type="InterPro" id="IPR036101">
    <property type="entry name" value="CarD-like/TRCF_RID_sf"/>
</dbReference>
<dbReference type="AlphaFoldDB" id="A0A940MQR8"/>
<keyword evidence="5 12" id="KW-0347">Helicase</keyword>
<dbReference type="InterPro" id="IPR004576">
    <property type="entry name" value="Mfd"/>
</dbReference>
<dbReference type="PROSITE" id="PS51192">
    <property type="entry name" value="HELICASE_ATP_BIND_1"/>
    <property type="match status" value="1"/>
</dbReference>
<sequence length="1105" mass="119206">MAALAAEPEGLLAAGLVERAEGAGAAIHVARSEARAARLARAAAALAPGLAVLHLPGWDCLPYDRASPSRRSMGARMAVLHALATRGDRPVLLIAGIEAITQRLPPPDAYAELTLRRGDPLDIPALQAALERLGYVLDERVDEPGEAALHGSVLDVYPPDGEILPCRVEHAEGRIASIRHYDPLTQRSLEDEAEAVILGPASEVVWPEDSEERHTPGLEHALAEIHPDLVTPFALLPGAPVSLDAEVKELRPQRWEEVTDAHRARITLAPLEEGARRPSDPVSLYLDDRAWTEAMEAREVTVLDEPPEEPEGTVPHFIEEQEPEEAFLSFLEARVAEGDRVALAGRESRRGRALSRLVRQRLGWEPDRFPDWAALRAAPPGRFGLLDGMLDTGVETEGIVVIAPGDVRPAAARKHEAETQAALGLMGTALQPGDAVIHLDHGLGALRGVETVQAGEAALDTLVLEYAGGAKQLVPLDEMDRLWRYGAEAEGVSLDHLGGESWPKRRAQVEEQVAATARTLEGMTRERAARSAPVLRPRAGAYARFAARFPYALTPDQEEGIDAVLADLASGRPMDRLVCGDVGFGKTEVALRAAAVAAMAGKQVAVMAPTTVLVRQHLTTFRRRFAGMKVNGKTIRIEQLSRLSKPAEAKAVKAGLQDGSVHIVIGTQALTAKGVSFADLGLLVIDEEQRFGAKQKAAARELGASTHLLSMTATPIPRTLQSALVGLQELSVIATPPGRRQPIHTIHVPMDDAVLHQALMREKRRGGQSFVVLSRIEDLPAMRKRVEELLPDLSIIEAHGEMPAEEVDTALVRFAEGDGDVLLSTNIVETGLDVPRANTMLVHRADRFGIAQLHQLRGRVGRGRVRGSIVLMTDPADPPSPLTLKRLKALEAHDRVGAGFAISARDMDLRGAGDLLGDEQAGHVKLIGLDLYQHLLDRALREARGEKVAEDWTPQLSIGVQAAIPREHVEEEAVRVELHARLASILRRGDAVALGDFAEEVEDRFGAPPEALANLLALAGLRLRCRRLGIAELKVGPSAVAAAFRGEPPAVQPPLERRGERIVLPRESRDAAGQLAAATELLDRLSRRRGRKAASADLEQARPAA</sequence>
<dbReference type="InterPro" id="IPR001650">
    <property type="entry name" value="Helicase_C-like"/>
</dbReference>
<evidence type="ECO:0000256" key="3">
    <source>
        <dbReference type="ARBA" id="ARBA00022763"/>
    </source>
</evidence>
<dbReference type="InterPro" id="IPR047112">
    <property type="entry name" value="RecG/Mfd"/>
</dbReference>
<keyword evidence="4 9" id="KW-0378">Hydrolase</keyword>
<dbReference type="EC" id="3.6.4.-" evidence="9"/>
<evidence type="ECO:0000259" key="10">
    <source>
        <dbReference type="PROSITE" id="PS51192"/>
    </source>
</evidence>
<evidence type="ECO:0000256" key="4">
    <source>
        <dbReference type="ARBA" id="ARBA00022801"/>
    </source>
</evidence>